<dbReference type="EMBL" id="RBIM01000004">
    <property type="protein sequence ID" value="RKQ96618.1"/>
    <property type="molecule type" value="Genomic_DNA"/>
</dbReference>
<reference evidence="2 3" key="1">
    <citation type="submission" date="2018-10" db="EMBL/GenBank/DDBJ databases">
        <title>Genomic Encyclopedia of Type Strains, Phase IV (KMG-IV): sequencing the most valuable type-strain genomes for metagenomic binning, comparative biology and taxonomic classification.</title>
        <authorList>
            <person name="Goeker M."/>
        </authorList>
    </citation>
    <scope>NUCLEOTIDE SEQUENCE [LARGE SCALE GENOMIC DNA]</scope>
    <source>
        <strain evidence="2 3">DSM 4734</strain>
    </source>
</reference>
<keyword evidence="1" id="KW-0472">Membrane</keyword>
<accession>A0A495D641</accession>
<feature type="transmembrane region" description="Helical" evidence="1">
    <location>
        <begin position="148"/>
        <end position="167"/>
    </location>
</feature>
<feature type="transmembrane region" description="Helical" evidence="1">
    <location>
        <begin position="179"/>
        <end position="197"/>
    </location>
</feature>
<protein>
    <submittedName>
        <fullName evidence="2">Uncharacterized protein</fullName>
    </submittedName>
</protein>
<dbReference type="OrthoDB" id="7631576at2"/>
<feature type="transmembrane region" description="Helical" evidence="1">
    <location>
        <begin position="35"/>
        <end position="54"/>
    </location>
</feature>
<dbReference type="RefSeq" id="WP_121211174.1">
    <property type="nucleotide sequence ID" value="NZ_RBIM01000004.1"/>
</dbReference>
<feature type="transmembrane region" description="Helical" evidence="1">
    <location>
        <begin position="99"/>
        <end position="117"/>
    </location>
</feature>
<organism evidence="2 3">
    <name type="scientific">Maricaulis maris</name>
    <dbReference type="NCBI Taxonomy" id="74318"/>
    <lineage>
        <taxon>Bacteria</taxon>
        <taxon>Pseudomonadati</taxon>
        <taxon>Pseudomonadota</taxon>
        <taxon>Alphaproteobacteria</taxon>
        <taxon>Maricaulales</taxon>
        <taxon>Maricaulaceae</taxon>
        <taxon>Maricaulis</taxon>
    </lineage>
</organism>
<proteinExistence type="predicted"/>
<gene>
    <name evidence="2" type="ORF">C7435_1950</name>
</gene>
<keyword evidence="1" id="KW-1133">Transmembrane helix</keyword>
<name>A0A495D641_9PROT</name>
<comment type="caution">
    <text evidence="2">The sequence shown here is derived from an EMBL/GenBank/DDBJ whole genome shotgun (WGS) entry which is preliminary data.</text>
</comment>
<feature type="transmembrane region" description="Helical" evidence="1">
    <location>
        <begin position="66"/>
        <end position="87"/>
    </location>
</feature>
<keyword evidence="1" id="KW-0812">Transmembrane</keyword>
<sequence>MIAFALTDALVTVGAILGIYLLWPHRRDGKVRMIRLGLGLMGIAALIGAVRFASGQVNELEWAHSLASTFAAAAGLLLISVGLILKANAVKLDSGITRYVRYGLPALVAFVMFFPGTGPVISALPLLGLALGATASVMLILKGKQSTGLVWLASFALIGLASVLIGDSRSESTFGITNWHLYHAMLGIWAVLVGEATKRLMAR</sequence>
<dbReference type="Proteomes" id="UP000273675">
    <property type="component" value="Unassembled WGS sequence"/>
</dbReference>
<evidence type="ECO:0000256" key="1">
    <source>
        <dbReference type="SAM" id="Phobius"/>
    </source>
</evidence>
<feature type="transmembrane region" description="Helical" evidence="1">
    <location>
        <begin position="6"/>
        <end position="23"/>
    </location>
</feature>
<feature type="transmembrane region" description="Helical" evidence="1">
    <location>
        <begin position="123"/>
        <end position="141"/>
    </location>
</feature>
<evidence type="ECO:0000313" key="2">
    <source>
        <dbReference type="EMBL" id="RKQ96618.1"/>
    </source>
</evidence>
<dbReference type="AlphaFoldDB" id="A0A495D641"/>
<evidence type="ECO:0000313" key="3">
    <source>
        <dbReference type="Proteomes" id="UP000273675"/>
    </source>
</evidence>